<accession>A0A813FSK0</accession>
<protein>
    <submittedName>
        <fullName evidence="1">Uncharacterized protein</fullName>
    </submittedName>
</protein>
<name>A0A813FSK0_POLGL</name>
<evidence type="ECO:0000313" key="2">
    <source>
        <dbReference type="Proteomes" id="UP000654075"/>
    </source>
</evidence>
<dbReference type="AlphaFoldDB" id="A0A813FSK0"/>
<organism evidence="1 2">
    <name type="scientific">Polarella glacialis</name>
    <name type="common">Dinoflagellate</name>
    <dbReference type="NCBI Taxonomy" id="89957"/>
    <lineage>
        <taxon>Eukaryota</taxon>
        <taxon>Sar</taxon>
        <taxon>Alveolata</taxon>
        <taxon>Dinophyceae</taxon>
        <taxon>Suessiales</taxon>
        <taxon>Suessiaceae</taxon>
        <taxon>Polarella</taxon>
    </lineage>
</organism>
<sequence length="234" mass="26865">KGKAIAEVAIDDPDGDQLGPLYLTINKHTFSSIKVKFESFEIKVHELEQKLASFGRSKVPAVHKLRCLAVGWDIRQHADPAGRRVITLDPCVTKTSHRQDQSERSEDPGKFLHPKVERLYKEYLLKWRPVLMDNLGARAKHDVTYNDIEHGLNAGKCTTLFPGFWPDGQHQAFVRGTFLKAMGCGERKVRKAWSKQIGENECWDWEVNLDAAYQHFHRSREIHETVYRQGFATV</sequence>
<gene>
    <name evidence="1" type="ORF">PGLA1383_LOCUS32926</name>
</gene>
<proteinExistence type="predicted"/>
<comment type="caution">
    <text evidence="1">The sequence shown here is derived from an EMBL/GenBank/DDBJ whole genome shotgun (WGS) entry which is preliminary data.</text>
</comment>
<evidence type="ECO:0000313" key="1">
    <source>
        <dbReference type="EMBL" id="CAE8615210.1"/>
    </source>
</evidence>
<dbReference type="EMBL" id="CAJNNV010025581">
    <property type="protein sequence ID" value="CAE8615210.1"/>
    <property type="molecule type" value="Genomic_DNA"/>
</dbReference>
<keyword evidence="2" id="KW-1185">Reference proteome</keyword>
<dbReference type="Proteomes" id="UP000654075">
    <property type="component" value="Unassembled WGS sequence"/>
</dbReference>
<feature type="non-terminal residue" evidence="1">
    <location>
        <position position="1"/>
    </location>
</feature>
<reference evidence="1" key="1">
    <citation type="submission" date="2021-02" db="EMBL/GenBank/DDBJ databases">
        <authorList>
            <person name="Dougan E. K."/>
            <person name="Rhodes N."/>
            <person name="Thang M."/>
            <person name="Chan C."/>
        </authorList>
    </citation>
    <scope>NUCLEOTIDE SEQUENCE</scope>
</reference>